<feature type="region of interest" description="Disordered" evidence="1">
    <location>
        <begin position="465"/>
        <end position="503"/>
    </location>
</feature>
<keyword evidence="2" id="KW-0472">Membrane</keyword>
<evidence type="ECO:0000256" key="2">
    <source>
        <dbReference type="SAM" id="Phobius"/>
    </source>
</evidence>
<feature type="compositionally biased region" description="Low complexity" evidence="1">
    <location>
        <begin position="577"/>
        <end position="590"/>
    </location>
</feature>
<protein>
    <submittedName>
        <fullName evidence="3">Uncharacterized protein</fullName>
    </submittedName>
</protein>
<feature type="transmembrane region" description="Helical" evidence="2">
    <location>
        <begin position="54"/>
        <end position="71"/>
    </location>
</feature>
<sequence length="750" mass="80273">MLAPPIPVLLEMVAQLFAALCMLLKSSPLSTSLDAARSVATSVNMAYTRTLQSMLNWLIMFAMATSVPQVSSVSPATAPNVIIALLVMVITAGALVFATRSRALKVFSVIVLVIGSLCTLVVLPEILPPILLIPRPPTVRTILYSLNLYLRTLHVAYANATGSGLVHGSSDWASIVPDTIDWSRISFKTRFVALTRAGLLVDLSGARHTEVVKIWHVGPWCSFQELLCVASHAIRCFVVVQCKAFGLPLSNVPCAGINGYRWISPWSESFVSTISVVAIAGFIIVTFYQLFNRLSVRHSSNPSLKIENGSQLEQDSCKPSSELASLSADHHNLVIHLARSSLTIADLQWRLGQAERELKNAKAENMFLFMATRGARNSTPLKSRNVNRSSTLNRWCKTRSKSLPTTPVLSSTSSFGLPTLTPSSSVSDAQLQAASTPTPIKQACAAYRAHVAVNVRRLISRRVAKSVQDTRPFGSSSSISSSISESSETSGPPSPTHDQDNRVDNDLRVQAGINMRKVLHGRVAGYREAVPAATPPLSPSPSRCSSFSASVSTHLSGDLGNDAGQSIAAPVSQPVNSSAQATTSKATSSKSGRRRKARSSSSKLLQNRRTFDDVMASIKAEHTRMWSRDGGAAETEDTVTTVGSGATRSRISRSRLPSRLPSTPAPVRIPSASSSSFTSSSGSTSSSRSSSTPTSARSSSTSASSIDSSQWQHDKFEAPSPSPLQTGRARRMLARSLRDAMSGGNARRTG</sequence>
<feature type="transmembrane region" description="Helical" evidence="2">
    <location>
        <begin position="106"/>
        <end position="127"/>
    </location>
</feature>
<feature type="compositionally biased region" description="Low complexity" evidence="1">
    <location>
        <begin position="671"/>
        <end position="709"/>
    </location>
</feature>
<keyword evidence="2" id="KW-1133">Transmembrane helix</keyword>
<organism evidence="3 4">
    <name type="scientific">Rickenella mellea</name>
    <dbReference type="NCBI Taxonomy" id="50990"/>
    <lineage>
        <taxon>Eukaryota</taxon>
        <taxon>Fungi</taxon>
        <taxon>Dikarya</taxon>
        <taxon>Basidiomycota</taxon>
        <taxon>Agaricomycotina</taxon>
        <taxon>Agaricomycetes</taxon>
        <taxon>Hymenochaetales</taxon>
        <taxon>Rickenellaceae</taxon>
        <taxon>Rickenella</taxon>
    </lineage>
</organism>
<dbReference type="EMBL" id="ML170188">
    <property type="protein sequence ID" value="TDL20452.1"/>
    <property type="molecule type" value="Genomic_DNA"/>
</dbReference>
<reference evidence="3 4" key="1">
    <citation type="submission" date="2018-06" db="EMBL/GenBank/DDBJ databases">
        <title>A transcriptomic atlas of mushroom development highlights an independent origin of complex multicellularity.</title>
        <authorList>
            <consortium name="DOE Joint Genome Institute"/>
            <person name="Krizsan K."/>
            <person name="Almasi E."/>
            <person name="Merenyi Z."/>
            <person name="Sahu N."/>
            <person name="Viragh M."/>
            <person name="Koszo T."/>
            <person name="Mondo S."/>
            <person name="Kiss B."/>
            <person name="Balint B."/>
            <person name="Kues U."/>
            <person name="Barry K."/>
            <person name="Hegedus J.C."/>
            <person name="Henrissat B."/>
            <person name="Johnson J."/>
            <person name="Lipzen A."/>
            <person name="Ohm R."/>
            <person name="Nagy I."/>
            <person name="Pangilinan J."/>
            <person name="Yan J."/>
            <person name="Xiong Y."/>
            <person name="Grigoriev I.V."/>
            <person name="Hibbett D.S."/>
            <person name="Nagy L.G."/>
        </authorList>
    </citation>
    <scope>NUCLEOTIDE SEQUENCE [LARGE SCALE GENOMIC DNA]</scope>
    <source>
        <strain evidence="3 4">SZMC22713</strain>
    </source>
</reference>
<accession>A0A4Y7PZY1</accession>
<feature type="compositionally biased region" description="Polar residues" evidence="1">
    <location>
        <begin position="638"/>
        <end position="647"/>
    </location>
</feature>
<feature type="region of interest" description="Disordered" evidence="1">
    <location>
        <begin position="532"/>
        <end position="608"/>
    </location>
</feature>
<feature type="compositionally biased region" description="Low complexity" evidence="1">
    <location>
        <begin position="540"/>
        <end position="552"/>
    </location>
</feature>
<dbReference type="VEuPathDB" id="FungiDB:BD410DRAFT_899571"/>
<keyword evidence="4" id="KW-1185">Reference proteome</keyword>
<feature type="transmembrane region" description="Helical" evidence="2">
    <location>
        <begin position="77"/>
        <end position="99"/>
    </location>
</feature>
<evidence type="ECO:0000313" key="3">
    <source>
        <dbReference type="EMBL" id="TDL20452.1"/>
    </source>
</evidence>
<gene>
    <name evidence="3" type="ORF">BD410DRAFT_899571</name>
</gene>
<feature type="compositionally biased region" description="Low complexity" evidence="1">
    <location>
        <begin position="474"/>
        <end position="491"/>
    </location>
</feature>
<feature type="region of interest" description="Disordered" evidence="1">
    <location>
        <begin position="624"/>
        <end position="750"/>
    </location>
</feature>
<keyword evidence="2" id="KW-0812">Transmembrane</keyword>
<proteinExistence type="predicted"/>
<feature type="transmembrane region" description="Helical" evidence="2">
    <location>
        <begin position="6"/>
        <end position="24"/>
    </location>
</feature>
<dbReference type="Proteomes" id="UP000294933">
    <property type="component" value="Unassembled WGS sequence"/>
</dbReference>
<dbReference type="AlphaFoldDB" id="A0A4Y7PZY1"/>
<name>A0A4Y7PZY1_9AGAM</name>
<evidence type="ECO:0000313" key="4">
    <source>
        <dbReference type="Proteomes" id="UP000294933"/>
    </source>
</evidence>
<evidence type="ECO:0000256" key="1">
    <source>
        <dbReference type="SAM" id="MobiDB-lite"/>
    </source>
</evidence>